<dbReference type="SUPFAM" id="SSF46579">
    <property type="entry name" value="Prefoldin"/>
    <property type="match status" value="1"/>
</dbReference>
<dbReference type="GeneTree" id="ENSGT00940000159650"/>
<dbReference type="PROSITE" id="PS00678">
    <property type="entry name" value="WD_REPEATS_1"/>
    <property type="match status" value="1"/>
</dbReference>
<dbReference type="InterPro" id="IPR027417">
    <property type="entry name" value="P-loop_NTPase"/>
</dbReference>
<evidence type="ECO:0000256" key="7">
    <source>
        <dbReference type="ARBA" id="ARBA00022574"/>
    </source>
</evidence>
<feature type="compositionally biased region" description="Polar residues" evidence="19">
    <location>
        <begin position="491"/>
        <end position="501"/>
    </location>
</feature>
<evidence type="ECO:0000256" key="12">
    <source>
        <dbReference type="ARBA" id="ARBA00023054"/>
    </source>
</evidence>
<dbReference type="SMART" id="SM00129">
    <property type="entry name" value="KISc"/>
    <property type="match status" value="1"/>
</dbReference>
<evidence type="ECO:0000256" key="14">
    <source>
        <dbReference type="ARBA" id="ARBA00023212"/>
    </source>
</evidence>
<evidence type="ECO:0000313" key="22">
    <source>
        <dbReference type="Proteomes" id="UP000005226"/>
    </source>
</evidence>
<evidence type="ECO:0000256" key="17">
    <source>
        <dbReference type="PROSITE-ProRule" id="PRU00283"/>
    </source>
</evidence>
<comment type="similarity">
    <text evidence="17">Belongs to the TRAFAC class myosin-kinesin ATPase superfamily. Kinesin family.</text>
</comment>
<feature type="coiled-coil region" evidence="18">
    <location>
        <begin position="902"/>
        <end position="929"/>
    </location>
</feature>
<feature type="region of interest" description="Disordered" evidence="19">
    <location>
        <begin position="578"/>
        <end position="613"/>
    </location>
</feature>
<dbReference type="FunFam" id="2.130.10.10:FF:000490">
    <property type="entry name" value="Kinesin family member 21B"/>
    <property type="match status" value="1"/>
</dbReference>
<gene>
    <name evidence="21" type="primary">kif21b</name>
</gene>
<dbReference type="InterPro" id="IPR027640">
    <property type="entry name" value="Kinesin-like_fam"/>
</dbReference>
<dbReference type="InterPro" id="IPR001752">
    <property type="entry name" value="Kinesin_motor_dom"/>
</dbReference>
<evidence type="ECO:0000259" key="20">
    <source>
        <dbReference type="PROSITE" id="PS50067"/>
    </source>
</evidence>
<protein>
    <submittedName>
        <fullName evidence="21">Kinesin family member 21B</fullName>
    </submittedName>
</protein>
<dbReference type="GO" id="GO:0030425">
    <property type="term" value="C:dendrite"/>
    <property type="evidence" value="ECO:0007669"/>
    <property type="project" value="UniProtKB-SubCell"/>
</dbReference>
<evidence type="ECO:0000256" key="6">
    <source>
        <dbReference type="ARBA" id="ARBA00022553"/>
    </source>
</evidence>
<dbReference type="PANTHER" id="PTHR47969:SF28">
    <property type="entry name" value="KINESIN-LIKE PROTEIN KIF21B"/>
    <property type="match status" value="1"/>
</dbReference>
<keyword evidence="11 17" id="KW-0067">ATP-binding</keyword>
<keyword evidence="13 17" id="KW-0505">Motor protein</keyword>
<keyword evidence="12 18" id="KW-0175">Coiled coil</keyword>
<evidence type="ECO:0000256" key="18">
    <source>
        <dbReference type="SAM" id="Coils"/>
    </source>
</evidence>
<evidence type="ECO:0000256" key="9">
    <source>
        <dbReference type="ARBA" id="ARBA00022737"/>
    </source>
</evidence>
<feature type="region of interest" description="Disordered" evidence="19">
    <location>
        <begin position="855"/>
        <end position="877"/>
    </location>
</feature>
<reference evidence="21" key="3">
    <citation type="submission" date="2025-09" db="UniProtKB">
        <authorList>
            <consortium name="Ensembl"/>
        </authorList>
    </citation>
    <scope>IDENTIFICATION</scope>
</reference>
<dbReference type="Pfam" id="PF25764">
    <property type="entry name" value="KIF21A_4th"/>
    <property type="match status" value="1"/>
</dbReference>
<reference evidence="21" key="2">
    <citation type="submission" date="2025-08" db="UniProtKB">
        <authorList>
            <consortium name="Ensembl"/>
        </authorList>
    </citation>
    <scope>IDENTIFICATION</scope>
</reference>
<dbReference type="GO" id="GO:0005875">
    <property type="term" value="C:microtubule associated complex"/>
    <property type="evidence" value="ECO:0007669"/>
    <property type="project" value="TreeGrafter"/>
</dbReference>
<evidence type="ECO:0000256" key="13">
    <source>
        <dbReference type="ARBA" id="ARBA00023175"/>
    </source>
</evidence>
<dbReference type="PANTHER" id="PTHR47969">
    <property type="entry name" value="CHROMOSOME-ASSOCIATED KINESIN KIF4A-RELATED"/>
    <property type="match status" value="1"/>
</dbReference>
<keyword evidence="7 16" id="KW-0853">WD repeat</keyword>
<dbReference type="Gene3D" id="2.130.10.10">
    <property type="entry name" value="YVTN repeat-like/Quinoprotein amine dehydrogenase"/>
    <property type="match status" value="2"/>
</dbReference>
<keyword evidence="5" id="KW-0963">Cytoplasm</keyword>
<dbReference type="Pfam" id="PF23203">
    <property type="entry name" value="KIF21A"/>
    <property type="match status" value="1"/>
</dbReference>
<feature type="domain" description="Kinesin motor" evidence="20">
    <location>
        <begin position="1"/>
        <end position="354"/>
    </location>
</feature>
<dbReference type="CDD" id="cd01372">
    <property type="entry name" value="KISc_KIF4"/>
    <property type="match status" value="1"/>
</dbReference>
<dbReference type="GO" id="GO:0007018">
    <property type="term" value="P:microtubule-based movement"/>
    <property type="evidence" value="ECO:0007669"/>
    <property type="project" value="InterPro"/>
</dbReference>
<dbReference type="GO" id="GO:0008017">
    <property type="term" value="F:microtubule binding"/>
    <property type="evidence" value="ECO:0007669"/>
    <property type="project" value="InterPro"/>
</dbReference>
<organism evidence="21 22">
    <name type="scientific">Takifugu rubripes</name>
    <name type="common">Japanese pufferfish</name>
    <name type="synonym">Fugu rubripes</name>
    <dbReference type="NCBI Taxonomy" id="31033"/>
    <lineage>
        <taxon>Eukaryota</taxon>
        <taxon>Metazoa</taxon>
        <taxon>Chordata</taxon>
        <taxon>Craniata</taxon>
        <taxon>Vertebrata</taxon>
        <taxon>Euteleostomi</taxon>
        <taxon>Actinopterygii</taxon>
        <taxon>Neopterygii</taxon>
        <taxon>Teleostei</taxon>
        <taxon>Neoteleostei</taxon>
        <taxon>Acanthomorphata</taxon>
        <taxon>Eupercaria</taxon>
        <taxon>Tetraodontiformes</taxon>
        <taxon>Tetradontoidea</taxon>
        <taxon>Tetraodontidae</taxon>
        <taxon>Takifugu</taxon>
    </lineage>
</organism>
<feature type="compositionally biased region" description="Acidic residues" evidence="19">
    <location>
        <begin position="582"/>
        <end position="610"/>
    </location>
</feature>
<evidence type="ECO:0000256" key="15">
    <source>
        <dbReference type="ARBA" id="ARBA00023273"/>
    </source>
</evidence>
<proteinExistence type="inferred from homology"/>
<keyword evidence="14" id="KW-0206">Cytoskeleton</keyword>
<dbReference type="FunFam" id="2.130.10.10:FF:000164">
    <property type="entry name" value="Kinesin family member 21A"/>
    <property type="match status" value="1"/>
</dbReference>
<keyword evidence="8" id="KW-0493">Microtubule</keyword>
<dbReference type="Pfam" id="PF00400">
    <property type="entry name" value="WD40"/>
    <property type="match status" value="5"/>
</dbReference>
<evidence type="ECO:0000256" key="19">
    <source>
        <dbReference type="SAM" id="MobiDB-lite"/>
    </source>
</evidence>
<evidence type="ECO:0000256" key="3">
    <source>
        <dbReference type="ARBA" id="ARBA00004489"/>
    </source>
</evidence>
<feature type="binding site" evidence="17">
    <location>
        <begin position="74"/>
        <end position="81"/>
    </location>
    <ligand>
        <name>ATP</name>
        <dbReference type="ChEBI" id="CHEBI:30616"/>
    </ligand>
</feature>
<dbReference type="SUPFAM" id="SSF52540">
    <property type="entry name" value="P-loop containing nucleoside triphosphate hydrolases"/>
    <property type="match status" value="1"/>
</dbReference>
<dbReference type="GO" id="GO:0003777">
    <property type="term" value="F:microtubule motor activity"/>
    <property type="evidence" value="ECO:0007669"/>
    <property type="project" value="InterPro"/>
</dbReference>
<dbReference type="InterPro" id="IPR056533">
    <property type="entry name" value="KIF21A/B_hel_1"/>
</dbReference>
<evidence type="ECO:0000313" key="21">
    <source>
        <dbReference type="Ensembl" id="ENSTRUP00000067422.1"/>
    </source>
</evidence>
<feature type="repeat" description="WD" evidence="16">
    <location>
        <begin position="1228"/>
        <end position="1267"/>
    </location>
</feature>
<dbReference type="Proteomes" id="UP000005226">
    <property type="component" value="Chromosome 19"/>
</dbReference>
<dbReference type="InterPro" id="IPR019775">
    <property type="entry name" value="WD40_repeat_CS"/>
</dbReference>
<keyword evidence="9" id="KW-0677">Repeat</keyword>
<dbReference type="PROSITE" id="PS50294">
    <property type="entry name" value="WD_REPEATS_REGION"/>
    <property type="match status" value="1"/>
</dbReference>
<sequence length="1541" mass="173838">RIRPQMAKEKIEGCHVCTLVAPGEPQVLLGKDKAFTYDFVFDVDSEQQSIYQACVYKLIEGCFEGYNATVFAYGQTGSGKTYTMGTGFDVSLGQQEQGIIPRAVHQLFQGIQSSKVRAQEAGVQPPEFKVSAQFLELYNEEILDLFDGTRDPESRCRKSSIKIHEDAGGSIYTTGVTSRLVQSEEELLQCLKLGALSRTTASTQMNAQSSRSHAIFTIHLCQMRVCQQPQMEMNGVDSTPITQPEFETLMAKFNFVDLAGSERLKRTGATGERAREGISINCGLLALGNVISALGDQTKKGGHVPYRDSKLTRLLQDSLGGNSRTLMIACVSPSDRDFMETLNTLKYANRARNIKNKVVVNQDKTSQQISALRAEIARLQMELTEFKAGKRVACEDGSEGYSDLYQENAMLQRENDTLRLRVKAMQETIDHLNTRVTHLLWSCLEHPGEGNEEIGSLIQNYIREVEELRSKLLESEAMNESLRRQVARLSTRPSLSASSLTPVPGHPLGSSPVPMSMEAEMSDVLRRAKLDIERLKKKERRQRRMRLGESRRVAALQEISIFQLISFFPYFSLSQRGQSHYEDEEEGREEEEDGFDSDESLVDSDSDSDDKADNFQADLADLTCEIEIKQRLIDELENSQRRLLMLKLQYEEKLILLQNKIRDTQLERDRVLQNLMSMENYTEEKANRIKQEYEKRLKEMNRDLLKLQVAQKEHTRLLKNQGRYERELKKLQLEVNEMKKAKVALMKQMKEEQQRRRMVEAKRTREIAQLKKEQRRQEYQIRALESQKRQQELVLRRKTQEVTALRRLAKPMSDRVAGRVARWNHSPSVTDSGADLSASTAAILRCVAPFLRSNRKKLPRKPGGLGNSGVANRTSSFSKSARQKWQTLERRIIDIVMQRMTIANVEADMDRLIKKREELTVQQESLSHKREVLMADGEGPEAEERLLQEIGEEIEVLNANIDYINDSLSDCQATIVQIEETKDELDSVDTSVVISSCSLAEARHLLDHFLKASIDKSLQVAQKEAQIRLLEGQLRQTDVIGSSHNHMILDALREKAEYIPELQALIHNVQQGECLIVSPWLLKILKYLSRVRFKKENPLKEKNQLSFTSRKWLCQQSRGYDTSPLMRRKSYDRAYRYVHCRDYVSLSHLSLSSSLSPLSFLTLRLLIRPTDGYTPPSSPPLRTRNDRNVFSRLTSNQTQGSALDKGVINPIGGVKGGRTAPLQCLSVAEGHSKPVLCVDATDELLFTGSKDRTCKMWNLVTGQEIITLKGHPNNVVSVKYCPSSCLLFSVSTSYIKVWDIRDTAKCVRTFTSSGQVVSGDACAGTTTRTITFAQGECQINQIALNPTGSVLYAAAGNTVRMWDLNRMQGMGKLMGHIGSVMCLTVGQSLLGKDQVITGSKDHYVKVFDVAEGTLGNVGPAHNFEPPHYDGIECLSVQGDVLFSGSRDNGIKKWDLEQQELTQQIPNAHKDWVCALAHVPGRPMLLSACRAGMLKVWNVDNFTPIGEVRGHDSPINAICTNSRQIFTASRYDVDSTTDGDHH</sequence>
<feature type="coiled-coil region" evidence="18">
    <location>
        <begin position="518"/>
        <end position="545"/>
    </location>
</feature>
<evidence type="ECO:0000256" key="2">
    <source>
        <dbReference type="ARBA" id="ARBA00004279"/>
    </source>
</evidence>
<dbReference type="CDD" id="cd00200">
    <property type="entry name" value="WD40"/>
    <property type="match status" value="1"/>
</dbReference>
<keyword evidence="6" id="KW-0597">Phosphoprotein</keyword>
<dbReference type="Pfam" id="PF00225">
    <property type="entry name" value="Kinesin"/>
    <property type="match status" value="1"/>
</dbReference>
<dbReference type="InterPro" id="IPR056532">
    <property type="entry name" value="KIF21A/B_hel_2"/>
</dbReference>
<dbReference type="PROSITE" id="PS00411">
    <property type="entry name" value="KINESIN_MOTOR_1"/>
    <property type="match status" value="1"/>
</dbReference>
<dbReference type="InterPro" id="IPR036961">
    <property type="entry name" value="Kinesin_motor_dom_sf"/>
</dbReference>
<keyword evidence="10 17" id="KW-0547">Nucleotide-binding</keyword>
<dbReference type="FunFam" id="3.40.850.10:FF:000011">
    <property type="entry name" value="Kinesin family member 21A"/>
    <property type="match status" value="1"/>
</dbReference>
<evidence type="ECO:0000256" key="1">
    <source>
        <dbReference type="ARBA" id="ARBA00004245"/>
    </source>
</evidence>
<comment type="subcellular location">
    <subcellularLocation>
        <location evidence="3">Cell projection</location>
        <location evidence="3">Axon</location>
    </subcellularLocation>
    <subcellularLocation>
        <location evidence="2">Cell projection</location>
        <location evidence="2">Dendrite</location>
    </subcellularLocation>
    <subcellularLocation>
        <location evidence="4">Cell projection</location>
        <location evidence="4">Growth cone</location>
    </subcellularLocation>
    <subcellularLocation>
        <location evidence="1">Cytoplasm</location>
        <location evidence="1">Cytoskeleton</location>
    </subcellularLocation>
</comment>
<dbReference type="PROSITE" id="PS50082">
    <property type="entry name" value="WD_REPEATS_2"/>
    <property type="match status" value="3"/>
</dbReference>
<keyword evidence="15" id="KW-0966">Cell projection</keyword>
<accession>A0A674N157</accession>
<dbReference type="GO" id="GO:0005524">
    <property type="term" value="F:ATP binding"/>
    <property type="evidence" value="ECO:0007669"/>
    <property type="project" value="UniProtKB-UniRule"/>
</dbReference>
<evidence type="ECO:0000256" key="16">
    <source>
        <dbReference type="PROSITE-ProRule" id="PRU00221"/>
    </source>
</evidence>
<feature type="repeat" description="WD" evidence="16">
    <location>
        <begin position="1424"/>
        <end position="1463"/>
    </location>
</feature>
<feature type="repeat" description="WD" evidence="16">
    <location>
        <begin position="1268"/>
        <end position="1301"/>
    </location>
</feature>
<dbReference type="GO" id="GO:0007052">
    <property type="term" value="P:mitotic spindle organization"/>
    <property type="evidence" value="ECO:0007669"/>
    <property type="project" value="TreeGrafter"/>
</dbReference>
<dbReference type="Gene3D" id="3.40.850.10">
    <property type="entry name" value="Kinesin motor domain"/>
    <property type="match status" value="1"/>
</dbReference>
<evidence type="ECO:0000256" key="4">
    <source>
        <dbReference type="ARBA" id="ARBA00004624"/>
    </source>
</evidence>
<dbReference type="PROSITE" id="PS50067">
    <property type="entry name" value="KINESIN_MOTOR_2"/>
    <property type="match status" value="1"/>
</dbReference>
<dbReference type="InterPro" id="IPR019821">
    <property type="entry name" value="Kinesin_motor_CS"/>
</dbReference>
<evidence type="ECO:0000256" key="10">
    <source>
        <dbReference type="ARBA" id="ARBA00022741"/>
    </source>
</evidence>
<dbReference type="Pfam" id="PF23204">
    <property type="entry name" value="KIF21A_2nd"/>
    <property type="match status" value="1"/>
</dbReference>
<reference evidence="21 22" key="1">
    <citation type="journal article" date="2011" name="Genome Biol. Evol.">
        <title>Integration of the genetic map and genome assembly of fugu facilitates insights into distinct features of genome evolution in teleosts and mammals.</title>
        <authorList>
            <person name="Kai W."/>
            <person name="Kikuchi K."/>
            <person name="Tohari S."/>
            <person name="Chew A.K."/>
            <person name="Tay A."/>
            <person name="Fujiwara A."/>
            <person name="Hosoya S."/>
            <person name="Suetake H."/>
            <person name="Naruse K."/>
            <person name="Brenner S."/>
            <person name="Suzuki Y."/>
            <person name="Venkatesh B."/>
        </authorList>
    </citation>
    <scope>NUCLEOTIDE SEQUENCE [LARGE SCALE GENOMIC DNA]</scope>
</reference>
<dbReference type="GO" id="GO:0005874">
    <property type="term" value="C:microtubule"/>
    <property type="evidence" value="ECO:0007669"/>
    <property type="project" value="UniProtKB-KW"/>
</dbReference>
<keyword evidence="22" id="KW-1185">Reference proteome</keyword>
<name>A0A674N157_TAKRU</name>
<dbReference type="InterPro" id="IPR001680">
    <property type="entry name" value="WD40_rpt"/>
</dbReference>
<dbReference type="InterPro" id="IPR015943">
    <property type="entry name" value="WD40/YVTN_repeat-like_dom_sf"/>
</dbReference>
<dbReference type="Ensembl" id="ENSTRUT00000084305.1">
    <property type="protein sequence ID" value="ENSTRUP00000067422.1"/>
    <property type="gene ID" value="ENSTRUG00000007464.3"/>
</dbReference>
<feature type="region of interest" description="Disordered" evidence="19">
    <location>
        <begin position="490"/>
        <end position="513"/>
    </location>
</feature>
<dbReference type="PRINTS" id="PR00380">
    <property type="entry name" value="KINESINHEAVY"/>
</dbReference>
<dbReference type="FunFam" id="2.130.10.10:FF:000131">
    <property type="entry name" value="Kinesin family member 21A"/>
    <property type="match status" value="1"/>
</dbReference>
<evidence type="ECO:0000256" key="5">
    <source>
        <dbReference type="ARBA" id="ARBA00022490"/>
    </source>
</evidence>
<dbReference type="GO" id="GO:0030426">
    <property type="term" value="C:growth cone"/>
    <property type="evidence" value="ECO:0007669"/>
    <property type="project" value="UniProtKB-SubCell"/>
</dbReference>
<dbReference type="GO" id="GO:0051231">
    <property type="term" value="P:spindle elongation"/>
    <property type="evidence" value="ECO:0007669"/>
    <property type="project" value="TreeGrafter"/>
</dbReference>
<evidence type="ECO:0000256" key="8">
    <source>
        <dbReference type="ARBA" id="ARBA00022701"/>
    </source>
</evidence>
<evidence type="ECO:0000256" key="11">
    <source>
        <dbReference type="ARBA" id="ARBA00022840"/>
    </source>
</evidence>
<dbReference type="SUPFAM" id="SSF50978">
    <property type="entry name" value="WD40 repeat-like"/>
    <property type="match status" value="1"/>
</dbReference>
<dbReference type="InterPro" id="IPR036322">
    <property type="entry name" value="WD40_repeat_dom_sf"/>
</dbReference>
<dbReference type="SMART" id="SM00320">
    <property type="entry name" value="WD40"/>
    <property type="match status" value="6"/>
</dbReference>